<accession>K6X960</accession>
<sequence>MTWEITKWVYLIPPKVYSLLENIAYITFCFRFDIIALIISSPK</sequence>
<evidence type="ECO:0000313" key="2">
    <source>
        <dbReference type="Proteomes" id="UP000006327"/>
    </source>
</evidence>
<dbReference type="STRING" id="493475.GARC_0187"/>
<name>K6X960_9ALTE</name>
<dbReference type="EMBL" id="BAEO01000005">
    <property type="protein sequence ID" value="GAC17169.1"/>
    <property type="molecule type" value="Genomic_DNA"/>
</dbReference>
<organism evidence="1 2">
    <name type="scientific">Paraglaciecola arctica BSs20135</name>
    <dbReference type="NCBI Taxonomy" id="493475"/>
    <lineage>
        <taxon>Bacteria</taxon>
        <taxon>Pseudomonadati</taxon>
        <taxon>Pseudomonadota</taxon>
        <taxon>Gammaproteobacteria</taxon>
        <taxon>Alteromonadales</taxon>
        <taxon>Alteromonadaceae</taxon>
        <taxon>Paraglaciecola</taxon>
    </lineage>
</organism>
<dbReference type="AlphaFoldDB" id="K6X960"/>
<protein>
    <submittedName>
        <fullName evidence="1">Uncharacterized protein</fullName>
    </submittedName>
</protein>
<dbReference type="Proteomes" id="UP000006327">
    <property type="component" value="Unassembled WGS sequence"/>
</dbReference>
<proteinExistence type="predicted"/>
<evidence type="ECO:0000313" key="1">
    <source>
        <dbReference type="EMBL" id="GAC17169.1"/>
    </source>
</evidence>
<keyword evidence="2" id="KW-1185">Reference proteome</keyword>
<comment type="caution">
    <text evidence="1">The sequence shown here is derived from an EMBL/GenBank/DDBJ whole genome shotgun (WGS) entry which is preliminary data.</text>
</comment>
<gene>
    <name evidence="1" type="ORF">GARC_0187</name>
</gene>
<reference evidence="1 2" key="1">
    <citation type="journal article" date="2017" name="Antonie Van Leeuwenhoek">
        <title>Rhizobium rhizosphaerae sp. nov., a novel species isolated from rice rhizosphere.</title>
        <authorList>
            <person name="Zhao J.J."/>
            <person name="Zhang J."/>
            <person name="Zhang R.J."/>
            <person name="Zhang C.W."/>
            <person name="Yin H.Q."/>
            <person name="Zhang X.X."/>
        </authorList>
    </citation>
    <scope>NUCLEOTIDE SEQUENCE [LARGE SCALE GENOMIC DNA]</scope>
    <source>
        <strain evidence="1 2">BSs20135</strain>
    </source>
</reference>